<evidence type="ECO:0000313" key="2">
    <source>
        <dbReference type="Proteomes" id="UP001246858"/>
    </source>
</evidence>
<keyword evidence="2" id="KW-1185">Reference proteome</keyword>
<organism evidence="1 2">
    <name type="scientific">Pedobacter africanus</name>
    <dbReference type="NCBI Taxonomy" id="151894"/>
    <lineage>
        <taxon>Bacteria</taxon>
        <taxon>Pseudomonadati</taxon>
        <taxon>Bacteroidota</taxon>
        <taxon>Sphingobacteriia</taxon>
        <taxon>Sphingobacteriales</taxon>
        <taxon>Sphingobacteriaceae</taxon>
        <taxon>Pedobacter</taxon>
    </lineage>
</organism>
<proteinExistence type="predicted"/>
<comment type="caution">
    <text evidence="1">The sequence shown here is derived from an EMBL/GenBank/DDBJ whole genome shotgun (WGS) entry which is preliminary data.</text>
</comment>
<sequence length="276" mass="32105">MKKILILIVFLSTSTNLIAQVADYREIPAKVIEAKRLGDVLLAGKFATDYIDRYLLRLPKKDLMTKGNLLFINDNMDGTDSKAFNFFVENKRAINYIIGVDKAEYAIRYAIAKDYPNMELEKPDWDSIEDAIASKFGKLGREMVYGKRMNYYLQLKDWTNFGKYYMLYFKSALKRPEYNINSISWPLFLNVSDTKVLNFASNVVMNYAIKHWYQNNPAAHDTYANLLYKVNKIQEAIKWEEKALILARGTTYESGITEVLEKMRRGIPTWNESNND</sequence>
<evidence type="ECO:0000313" key="1">
    <source>
        <dbReference type="EMBL" id="MDR6785710.1"/>
    </source>
</evidence>
<dbReference type="EMBL" id="JAVDTF010000005">
    <property type="protein sequence ID" value="MDR6785710.1"/>
    <property type="molecule type" value="Genomic_DNA"/>
</dbReference>
<name>A0ACC6L239_9SPHI</name>
<protein>
    <submittedName>
        <fullName evidence="1">Uncharacterized protein</fullName>
    </submittedName>
</protein>
<accession>A0ACC6L239</accession>
<reference evidence="1" key="1">
    <citation type="submission" date="2023-07" db="EMBL/GenBank/DDBJ databases">
        <title>Sorghum-associated microbial communities from plants grown in Nebraska, USA.</title>
        <authorList>
            <person name="Schachtman D."/>
        </authorList>
    </citation>
    <scope>NUCLEOTIDE SEQUENCE</scope>
    <source>
        <strain evidence="1">2697</strain>
    </source>
</reference>
<gene>
    <name evidence="1" type="ORF">J2X78_004302</name>
</gene>
<dbReference type="Proteomes" id="UP001246858">
    <property type="component" value="Unassembled WGS sequence"/>
</dbReference>